<proteinExistence type="predicted"/>
<feature type="region of interest" description="Disordered" evidence="1">
    <location>
        <begin position="148"/>
        <end position="224"/>
    </location>
</feature>
<dbReference type="Proteomes" id="UP000076502">
    <property type="component" value="Unassembled WGS sequence"/>
</dbReference>
<feature type="compositionally biased region" description="Polar residues" evidence="1">
    <location>
        <begin position="204"/>
        <end position="213"/>
    </location>
</feature>
<feature type="compositionally biased region" description="Polar residues" evidence="1">
    <location>
        <begin position="155"/>
        <end position="164"/>
    </location>
</feature>
<dbReference type="AlphaFoldDB" id="A0A154PDM4"/>
<feature type="region of interest" description="Disordered" evidence="1">
    <location>
        <begin position="42"/>
        <end position="111"/>
    </location>
</feature>
<feature type="compositionally biased region" description="Basic and acidic residues" evidence="1">
    <location>
        <begin position="73"/>
        <end position="86"/>
    </location>
</feature>
<evidence type="ECO:0000313" key="2">
    <source>
        <dbReference type="EMBL" id="KZC09953.1"/>
    </source>
</evidence>
<gene>
    <name evidence="2" type="ORF">WN55_00990</name>
</gene>
<dbReference type="EMBL" id="KQ434879">
    <property type="protein sequence ID" value="KZC09953.1"/>
    <property type="molecule type" value="Genomic_DNA"/>
</dbReference>
<evidence type="ECO:0000256" key="1">
    <source>
        <dbReference type="SAM" id="MobiDB-lite"/>
    </source>
</evidence>
<accession>A0A154PDM4</accession>
<protein>
    <submittedName>
        <fullName evidence="2">Uncharacterized protein</fullName>
    </submittedName>
</protein>
<organism evidence="2 3">
    <name type="scientific">Dufourea novaeangliae</name>
    <name type="common">Sweat bee</name>
    <dbReference type="NCBI Taxonomy" id="178035"/>
    <lineage>
        <taxon>Eukaryota</taxon>
        <taxon>Metazoa</taxon>
        <taxon>Ecdysozoa</taxon>
        <taxon>Arthropoda</taxon>
        <taxon>Hexapoda</taxon>
        <taxon>Insecta</taxon>
        <taxon>Pterygota</taxon>
        <taxon>Neoptera</taxon>
        <taxon>Endopterygota</taxon>
        <taxon>Hymenoptera</taxon>
        <taxon>Apocrita</taxon>
        <taxon>Aculeata</taxon>
        <taxon>Apoidea</taxon>
        <taxon>Anthophila</taxon>
        <taxon>Halictidae</taxon>
        <taxon>Rophitinae</taxon>
        <taxon>Dufourea</taxon>
    </lineage>
</organism>
<reference evidence="2 3" key="1">
    <citation type="submission" date="2015-07" db="EMBL/GenBank/DDBJ databases">
        <title>The genome of Dufourea novaeangliae.</title>
        <authorList>
            <person name="Pan H."/>
            <person name="Kapheim K."/>
        </authorList>
    </citation>
    <scope>NUCLEOTIDE SEQUENCE [LARGE SCALE GENOMIC DNA]</scope>
    <source>
        <strain evidence="2">0120121106</strain>
        <tissue evidence="2">Whole body</tissue>
    </source>
</reference>
<keyword evidence="3" id="KW-1185">Reference proteome</keyword>
<sequence length="224" mass="25042">MQKTILTSMTGKNLGAKSPIRSIQGKKIRNRPTWDLKIRNETTKDQKTRIGPIKTNSTWTDLGQKTRNSPKTKRLEMEQPRLKDANRTNPGPRHSVSPSGHRENDEPGSNMPMQIVTNAVVQMRIKAINDAALSRKIFGEIGVSREIGGEHAKESQSPLKNQPSEPEYPLETSLSQNDITKHFQRRNSPSNPRDSIDDLPDNKSAANEKSANKTIVPCRHDGGH</sequence>
<name>A0A154PDM4_DUFNO</name>
<feature type="compositionally biased region" description="Polar residues" evidence="1">
    <location>
        <begin position="54"/>
        <end position="69"/>
    </location>
</feature>
<evidence type="ECO:0000313" key="3">
    <source>
        <dbReference type="Proteomes" id="UP000076502"/>
    </source>
</evidence>